<keyword evidence="2" id="KW-0472">Membrane</keyword>
<feature type="signal peptide" evidence="4">
    <location>
        <begin position="1"/>
        <end position="19"/>
    </location>
</feature>
<dbReference type="SMART" id="SM00409">
    <property type="entry name" value="IG"/>
    <property type="match status" value="2"/>
</dbReference>
<sequence length="256" mass="27892">MRISLILPILMTFPQVSLILPESAPVGDPVTLPCNGKAASHLPADQLQIKWELPSRPVWDLINGKNYTGPGFESRVEVSREKIREGDFSLTIRHTKLSDEGTYSCFYQGRDYQEAVFLEEVTLILRAHTETRSVKPGGDLSVPVFADEVEVLFHNTVVYPKSSDTQQDRVSAREGYLIIHRVTQADQGIYTVRDRSTKRAVSVITVTVEDTKKQSQDSDKNSDQGDGSTGVTAGVSSVLGAVIGSVVAVAAAGFGI</sequence>
<dbReference type="PANTHER" id="PTHR24100">
    <property type="entry name" value="BUTYROPHILIN"/>
    <property type="match status" value="1"/>
</dbReference>
<evidence type="ECO:0000256" key="1">
    <source>
        <dbReference type="ARBA" id="ARBA00004370"/>
    </source>
</evidence>
<dbReference type="PANTHER" id="PTHR24100:SF151">
    <property type="entry name" value="ICOS LIGAND"/>
    <property type="match status" value="1"/>
</dbReference>
<dbReference type="AlphaFoldDB" id="A0A8J7NVI3"/>
<dbReference type="Gene3D" id="2.60.40.10">
    <property type="entry name" value="Immunoglobulins"/>
    <property type="match status" value="1"/>
</dbReference>
<dbReference type="InterPro" id="IPR007110">
    <property type="entry name" value="Ig-like_dom"/>
</dbReference>
<feature type="non-terminal residue" evidence="6">
    <location>
        <position position="256"/>
    </location>
</feature>
<dbReference type="GO" id="GO:0050852">
    <property type="term" value="P:T cell receptor signaling pathway"/>
    <property type="evidence" value="ECO:0007669"/>
    <property type="project" value="TreeGrafter"/>
</dbReference>
<dbReference type="GO" id="GO:0005102">
    <property type="term" value="F:signaling receptor binding"/>
    <property type="evidence" value="ECO:0007669"/>
    <property type="project" value="TreeGrafter"/>
</dbReference>
<evidence type="ECO:0000256" key="2">
    <source>
        <dbReference type="ARBA" id="ARBA00023136"/>
    </source>
</evidence>
<dbReference type="SUPFAM" id="SSF48726">
    <property type="entry name" value="Immunoglobulin"/>
    <property type="match status" value="1"/>
</dbReference>
<evidence type="ECO:0000259" key="5">
    <source>
        <dbReference type="PROSITE" id="PS50835"/>
    </source>
</evidence>
<dbReference type="GO" id="GO:0009897">
    <property type="term" value="C:external side of plasma membrane"/>
    <property type="evidence" value="ECO:0007669"/>
    <property type="project" value="TreeGrafter"/>
</dbReference>
<evidence type="ECO:0000256" key="3">
    <source>
        <dbReference type="ARBA" id="ARBA00023319"/>
    </source>
</evidence>
<accession>A0A8J7NVI3</accession>
<dbReference type="Pfam" id="PF07686">
    <property type="entry name" value="V-set"/>
    <property type="match status" value="1"/>
</dbReference>
<dbReference type="InterPro" id="IPR036179">
    <property type="entry name" value="Ig-like_dom_sf"/>
</dbReference>
<dbReference type="InterPro" id="IPR013106">
    <property type="entry name" value="Ig_V-set"/>
</dbReference>
<keyword evidence="7" id="KW-1185">Reference proteome</keyword>
<comment type="caution">
    <text evidence="6">The sequence shown here is derived from an EMBL/GenBank/DDBJ whole genome shotgun (WGS) entry which is preliminary data.</text>
</comment>
<evidence type="ECO:0000256" key="4">
    <source>
        <dbReference type="SAM" id="SignalP"/>
    </source>
</evidence>
<dbReference type="GO" id="GO:0001817">
    <property type="term" value="P:regulation of cytokine production"/>
    <property type="evidence" value="ECO:0007669"/>
    <property type="project" value="TreeGrafter"/>
</dbReference>
<dbReference type="Proteomes" id="UP000736164">
    <property type="component" value="Unassembled WGS sequence"/>
</dbReference>
<feature type="chain" id="PRO_5035311243" evidence="4">
    <location>
        <begin position="20"/>
        <end position="256"/>
    </location>
</feature>
<name>A0A8J7NVI3_ATRSP</name>
<comment type="subcellular location">
    <subcellularLocation>
        <location evidence="1">Membrane</location>
    </subcellularLocation>
</comment>
<keyword evidence="4" id="KW-0732">Signal</keyword>
<dbReference type="InterPro" id="IPR003599">
    <property type="entry name" value="Ig_sub"/>
</dbReference>
<dbReference type="InterPro" id="IPR050504">
    <property type="entry name" value="IgSF_BTN/MOG"/>
</dbReference>
<keyword evidence="3" id="KW-0393">Immunoglobulin domain</keyword>
<protein>
    <submittedName>
        <fullName evidence="6">MOG protein</fullName>
    </submittedName>
</protein>
<feature type="non-terminal residue" evidence="6">
    <location>
        <position position="1"/>
    </location>
</feature>
<proteinExistence type="predicted"/>
<feature type="domain" description="Ig-like" evidence="5">
    <location>
        <begin position="14"/>
        <end position="105"/>
    </location>
</feature>
<dbReference type="InterPro" id="IPR013783">
    <property type="entry name" value="Ig-like_fold"/>
</dbReference>
<organism evidence="6 7">
    <name type="scientific">Atractosteus spatula</name>
    <name type="common">Alligator gar</name>
    <name type="synonym">Lepisosteus spatula</name>
    <dbReference type="NCBI Taxonomy" id="7917"/>
    <lineage>
        <taxon>Eukaryota</taxon>
        <taxon>Metazoa</taxon>
        <taxon>Chordata</taxon>
        <taxon>Craniata</taxon>
        <taxon>Vertebrata</taxon>
        <taxon>Euteleostomi</taxon>
        <taxon>Actinopterygii</taxon>
        <taxon>Neopterygii</taxon>
        <taxon>Holostei</taxon>
        <taxon>Semionotiformes</taxon>
        <taxon>Lepisosteidae</taxon>
        <taxon>Atractosteus</taxon>
    </lineage>
</organism>
<dbReference type="EMBL" id="JAAWVO010039649">
    <property type="protein sequence ID" value="MBN3318391.1"/>
    <property type="molecule type" value="Genomic_DNA"/>
</dbReference>
<reference evidence="6" key="1">
    <citation type="journal article" date="2021" name="Cell">
        <title>Tracing the genetic footprints of vertebrate landing in non-teleost ray-finned fishes.</title>
        <authorList>
            <person name="Bi X."/>
            <person name="Wang K."/>
            <person name="Yang L."/>
            <person name="Pan H."/>
            <person name="Jiang H."/>
            <person name="Wei Q."/>
            <person name="Fang M."/>
            <person name="Yu H."/>
            <person name="Zhu C."/>
            <person name="Cai Y."/>
            <person name="He Y."/>
            <person name="Gan X."/>
            <person name="Zeng H."/>
            <person name="Yu D."/>
            <person name="Zhu Y."/>
            <person name="Jiang H."/>
            <person name="Qiu Q."/>
            <person name="Yang H."/>
            <person name="Zhang Y.E."/>
            <person name="Wang W."/>
            <person name="Zhu M."/>
            <person name="He S."/>
            <person name="Zhang G."/>
        </authorList>
    </citation>
    <scope>NUCLEOTIDE SEQUENCE</scope>
    <source>
        <strain evidence="6">Allg_001</strain>
    </source>
</reference>
<evidence type="ECO:0000313" key="6">
    <source>
        <dbReference type="EMBL" id="MBN3318391.1"/>
    </source>
</evidence>
<gene>
    <name evidence="6" type="primary">Mog_1</name>
    <name evidence="6" type="ORF">GTO95_0013633</name>
</gene>
<dbReference type="PROSITE" id="PS50835">
    <property type="entry name" value="IG_LIKE"/>
    <property type="match status" value="1"/>
</dbReference>
<evidence type="ECO:0000313" key="7">
    <source>
        <dbReference type="Proteomes" id="UP000736164"/>
    </source>
</evidence>